<keyword evidence="1" id="KW-0547">Nucleotide-binding</keyword>
<dbReference type="EMBL" id="VUJU01013623">
    <property type="protein sequence ID" value="KAF0704218.1"/>
    <property type="molecule type" value="Genomic_DNA"/>
</dbReference>
<dbReference type="OrthoDB" id="6616498at2759"/>
<evidence type="ECO:0000313" key="2">
    <source>
        <dbReference type="Proteomes" id="UP000478052"/>
    </source>
</evidence>
<proteinExistence type="predicted"/>
<dbReference type="GO" id="GO:0004386">
    <property type="term" value="F:helicase activity"/>
    <property type="evidence" value="ECO:0007669"/>
    <property type="project" value="UniProtKB-KW"/>
</dbReference>
<keyword evidence="1" id="KW-0378">Hydrolase</keyword>
<comment type="caution">
    <text evidence="1">The sequence shown here is derived from an EMBL/GenBank/DDBJ whole genome shotgun (WGS) entry which is preliminary data.</text>
</comment>
<dbReference type="AlphaFoldDB" id="A0A6G0VQ78"/>
<dbReference type="Proteomes" id="UP000478052">
    <property type="component" value="Unassembled WGS sequence"/>
</dbReference>
<keyword evidence="2" id="KW-1185">Reference proteome</keyword>
<keyword evidence="1" id="KW-0067">ATP-binding</keyword>
<name>A0A6G0VQ78_APHCR</name>
<accession>A0A6G0VQ78</accession>
<feature type="non-terminal residue" evidence="1">
    <location>
        <position position="56"/>
    </location>
</feature>
<reference evidence="1 2" key="1">
    <citation type="submission" date="2019-08" db="EMBL/GenBank/DDBJ databases">
        <title>Whole genome of Aphis craccivora.</title>
        <authorList>
            <person name="Voronova N.V."/>
            <person name="Shulinski R.S."/>
            <person name="Bandarenka Y.V."/>
            <person name="Zhorov D.G."/>
            <person name="Warner D."/>
        </authorList>
    </citation>
    <scope>NUCLEOTIDE SEQUENCE [LARGE SCALE GENOMIC DNA]</scope>
    <source>
        <strain evidence="1">180601</strain>
        <tissue evidence="1">Whole Body</tissue>
    </source>
</reference>
<protein>
    <submittedName>
        <fullName evidence="1">ATP-dependent DNA helicase PIF1-like</fullName>
    </submittedName>
</protein>
<gene>
    <name evidence="1" type="ORF">FWK35_00038430</name>
</gene>
<organism evidence="1 2">
    <name type="scientific">Aphis craccivora</name>
    <name type="common">Cowpea aphid</name>
    <dbReference type="NCBI Taxonomy" id="307492"/>
    <lineage>
        <taxon>Eukaryota</taxon>
        <taxon>Metazoa</taxon>
        <taxon>Ecdysozoa</taxon>
        <taxon>Arthropoda</taxon>
        <taxon>Hexapoda</taxon>
        <taxon>Insecta</taxon>
        <taxon>Pterygota</taxon>
        <taxon>Neoptera</taxon>
        <taxon>Paraneoptera</taxon>
        <taxon>Hemiptera</taxon>
        <taxon>Sternorrhyncha</taxon>
        <taxon>Aphidomorpha</taxon>
        <taxon>Aphidoidea</taxon>
        <taxon>Aphididae</taxon>
        <taxon>Aphidini</taxon>
        <taxon>Aphis</taxon>
        <taxon>Aphis</taxon>
    </lineage>
</organism>
<keyword evidence="1" id="KW-0347">Helicase</keyword>
<evidence type="ECO:0000313" key="1">
    <source>
        <dbReference type="EMBL" id="KAF0704218.1"/>
    </source>
</evidence>
<sequence length="56" mass="6205">MPIILQQNINPLGFFNGTRLLVKKLMNDIIEDTISNGKFKGEGVLLPHIPMIPTSS</sequence>